<dbReference type="Proteomes" id="UP000254259">
    <property type="component" value="Chromosome CBM2636"/>
</dbReference>
<feature type="compositionally biased region" description="Polar residues" evidence="1">
    <location>
        <begin position="42"/>
        <end position="55"/>
    </location>
</feature>
<dbReference type="EMBL" id="LT984813">
    <property type="protein sequence ID" value="SPD63740.1"/>
    <property type="molecule type" value="Genomic_DNA"/>
</dbReference>
<proteinExistence type="predicted"/>
<evidence type="ECO:0000313" key="2">
    <source>
        <dbReference type="EMBL" id="SPD63740.1"/>
    </source>
</evidence>
<sequence length="95" mass="10232">MRPGRGRAAHPDRNRVAAAPADAAREEYLIPPIAPTGHGQPHLSTRSPSCRSENNWPMPGLPSLPTATPRSSLRPRPRPYRAATISSSATCTRPC</sequence>
<feature type="compositionally biased region" description="Polar residues" evidence="1">
    <location>
        <begin position="85"/>
        <end position="95"/>
    </location>
</feature>
<organism evidence="2 3">
    <name type="scientific">Cupriavidus taiwanensis</name>
    <dbReference type="NCBI Taxonomy" id="164546"/>
    <lineage>
        <taxon>Bacteria</taxon>
        <taxon>Pseudomonadati</taxon>
        <taxon>Pseudomonadota</taxon>
        <taxon>Betaproteobacteria</taxon>
        <taxon>Burkholderiales</taxon>
        <taxon>Burkholderiaceae</taxon>
        <taxon>Cupriavidus</taxon>
    </lineage>
</organism>
<name>A0A976AKD1_9BURK</name>
<protein>
    <submittedName>
        <fullName evidence="2">Uncharacterized protein</fullName>
    </submittedName>
</protein>
<evidence type="ECO:0000256" key="1">
    <source>
        <dbReference type="SAM" id="MobiDB-lite"/>
    </source>
</evidence>
<reference evidence="2 3" key="1">
    <citation type="submission" date="2018-01" db="EMBL/GenBank/DDBJ databases">
        <authorList>
            <person name="Clerissi C."/>
        </authorList>
    </citation>
    <scope>NUCLEOTIDE SEQUENCE [LARGE SCALE GENOMIC DNA]</scope>
    <source>
        <strain evidence="2">Cupriavidus taiwanensis SWF 66322</strain>
    </source>
</reference>
<accession>A0A976AKD1</accession>
<dbReference type="AlphaFoldDB" id="A0A976AKD1"/>
<gene>
    <name evidence="2" type="ORF">CBM2636_10756</name>
</gene>
<evidence type="ECO:0000313" key="3">
    <source>
        <dbReference type="Proteomes" id="UP000254259"/>
    </source>
</evidence>
<feature type="region of interest" description="Disordered" evidence="1">
    <location>
        <begin position="1"/>
        <end position="95"/>
    </location>
</feature>